<dbReference type="STRING" id="33968.BMS77_02050"/>
<dbReference type="Proteomes" id="UP000192288">
    <property type="component" value="Unassembled WGS sequence"/>
</dbReference>
<dbReference type="RefSeq" id="WP_080518984.1">
    <property type="nucleotide sequence ID" value="NZ_MPLS01000009.1"/>
</dbReference>
<evidence type="ECO:0000313" key="1">
    <source>
        <dbReference type="EMBL" id="ORI98059.1"/>
    </source>
</evidence>
<dbReference type="AlphaFoldDB" id="A0A1X0VEN8"/>
<protein>
    <submittedName>
        <fullName evidence="1">Uncharacterized protein</fullName>
    </submittedName>
</protein>
<proteinExistence type="predicted"/>
<evidence type="ECO:0000313" key="2">
    <source>
        <dbReference type="Proteomes" id="UP000192288"/>
    </source>
</evidence>
<name>A0A1X0VEN8_LEUPS</name>
<gene>
    <name evidence="1" type="ORF">BMR96_03760</name>
</gene>
<reference evidence="1 2" key="1">
    <citation type="journal article" date="2017" name="Front. Microbiol.">
        <title>Genomic Characterization of Dairy Associated Leuconostoc Species and Diversity of Leuconostocs in Undefined Mixed Mesophilic Starter Cultures.</title>
        <authorList>
            <person name="Frantzen C.A."/>
            <person name="Kot W."/>
            <person name="Pedersen T.B."/>
            <person name="Ardo Y.M."/>
            <person name="Broadbent J.R."/>
            <person name="Neve H."/>
            <person name="Hansen L.H."/>
            <person name="Dal Bello F."/>
            <person name="Ostlie H.M."/>
            <person name="Kleppen H.P."/>
            <person name="Vogensen F.K."/>
            <person name="Holo H."/>
        </authorList>
    </citation>
    <scope>NUCLEOTIDE SEQUENCE [LARGE SCALE GENOMIC DNA]</scope>
    <source>
        <strain evidence="1 2">LMGCF08</strain>
    </source>
</reference>
<comment type="caution">
    <text evidence="1">The sequence shown here is derived from an EMBL/GenBank/DDBJ whole genome shotgun (WGS) entry which is preliminary data.</text>
</comment>
<sequence length="131" mass="14860">MNIKKQDLIKVYNFLNGASLVGAVSRARTKLNKSIAEAFQEMQSDESDLVKEYGGEIVQDGAVKFDKERQDDKVAFNKAMLELHEESAVFTETTQDQFNRLKTALESYDKELSNQDAEAYDILLSALEEEK</sequence>
<organism evidence="1 2">
    <name type="scientific">Leuconostoc pseudomesenteroides</name>
    <dbReference type="NCBI Taxonomy" id="33968"/>
    <lineage>
        <taxon>Bacteria</taxon>
        <taxon>Bacillati</taxon>
        <taxon>Bacillota</taxon>
        <taxon>Bacilli</taxon>
        <taxon>Lactobacillales</taxon>
        <taxon>Lactobacillaceae</taxon>
        <taxon>Leuconostoc</taxon>
    </lineage>
</organism>
<accession>A0A1X0VEN8</accession>
<dbReference type="EMBL" id="MPLS01000009">
    <property type="protein sequence ID" value="ORI98059.1"/>
    <property type="molecule type" value="Genomic_DNA"/>
</dbReference>